<gene>
    <name evidence="1" type="ORF">HMPREF0620_1048</name>
</gene>
<reference evidence="1 2" key="1">
    <citation type="submission" date="2010-12" db="EMBL/GenBank/DDBJ databases">
        <authorList>
            <person name="Muzny D."/>
            <person name="Qin X."/>
            <person name="Buhay C."/>
            <person name="Dugan-Rocha S."/>
            <person name="Ding Y."/>
            <person name="Chen G."/>
            <person name="Hawes A."/>
            <person name="Holder M."/>
            <person name="Jhangiani S."/>
            <person name="Johnson A."/>
            <person name="Khan Z."/>
            <person name="Li Z."/>
            <person name="Liu W."/>
            <person name="Liu X."/>
            <person name="Perez L."/>
            <person name="Shen H."/>
            <person name="Wang Q."/>
            <person name="Watt J."/>
            <person name="Xi L."/>
            <person name="Xin Y."/>
            <person name="Zhou J."/>
            <person name="Deng J."/>
            <person name="Jiang H."/>
            <person name="Liu Y."/>
            <person name="Qu J."/>
            <person name="Song X.-Z."/>
            <person name="Zhang L."/>
            <person name="Villasana D."/>
            <person name="Johnson A."/>
            <person name="Liu J."/>
            <person name="Liyanage D."/>
            <person name="Lorensuhewa L."/>
            <person name="Robinson T."/>
            <person name="Song A."/>
            <person name="Song B.-B."/>
            <person name="Dinh H."/>
            <person name="Thornton R."/>
            <person name="Coyle M."/>
            <person name="Francisco L."/>
            <person name="Jackson L."/>
            <person name="Javaid M."/>
            <person name="Korchina V."/>
            <person name="Kovar C."/>
            <person name="Mata R."/>
            <person name="Mathew T."/>
            <person name="Ngo R."/>
            <person name="Nguyen L."/>
            <person name="Nguyen N."/>
            <person name="Okwuonu G."/>
            <person name="Ongeri F."/>
            <person name="Pham C."/>
            <person name="Simmons D."/>
            <person name="Wilczek-Boney K."/>
            <person name="Hale W."/>
            <person name="Jakkamsetti A."/>
            <person name="Pham P."/>
            <person name="Ruth R."/>
            <person name="San Lucas F."/>
            <person name="Warren J."/>
            <person name="Zhang J."/>
            <person name="Zhao Z."/>
            <person name="Zhou C."/>
            <person name="Zhu D."/>
            <person name="Lee S."/>
            <person name="Bess C."/>
            <person name="Blankenburg K."/>
            <person name="Forbes L."/>
            <person name="Fu Q."/>
            <person name="Gubbala S."/>
            <person name="Hirani K."/>
            <person name="Jayaseelan J.C."/>
            <person name="Lara F."/>
            <person name="Munidasa M."/>
            <person name="Palculict T."/>
            <person name="Patil S."/>
            <person name="Pu L.-L."/>
            <person name="Saada N."/>
            <person name="Tang L."/>
            <person name="Weissenberger G."/>
            <person name="Zhu Y."/>
            <person name="Hemphill L."/>
            <person name="Shang Y."/>
            <person name="Youmans B."/>
            <person name="Ayvaz T."/>
            <person name="Ross M."/>
            <person name="Santibanez J."/>
            <person name="Aqrawi P."/>
            <person name="Gross S."/>
            <person name="Joshi V."/>
            <person name="Fowler G."/>
            <person name="Nazareth L."/>
            <person name="Reid J."/>
            <person name="Worley K."/>
            <person name="Petrosino J."/>
            <person name="Highlander S."/>
            <person name="Gibbs R."/>
        </authorList>
    </citation>
    <scope>NUCLEOTIDE SEQUENCE [LARGE SCALE GENOMIC DNA]</scope>
    <source>
        <strain evidence="1 2">DSM 10105</strain>
    </source>
</reference>
<dbReference type="AlphaFoldDB" id="E6JZJ7"/>
<dbReference type="Proteomes" id="UP000004946">
    <property type="component" value="Chromosome"/>
</dbReference>
<protein>
    <submittedName>
        <fullName evidence="1">Uncharacterized protein</fullName>
    </submittedName>
</protein>
<name>E6JZJ7_PARDN</name>
<sequence length="72" mass="7952">MTVQQPFDGRIELDLSLILSSDAYVSEWFPRLGFHMSESVIPSFLPRKIQKKPTGFTVPSYGLGTSHAGKGP</sequence>
<evidence type="ECO:0000313" key="1">
    <source>
        <dbReference type="EMBL" id="EFT84043.1"/>
    </source>
</evidence>
<evidence type="ECO:0000313" key="2">
    <source>
        <dbReference type="Proteomes" id="UP000004946"/>
    </source>
</evidence>
<proteinExistence type="predicted"/>
<comment type="caution">
    <text evidence="1">The sequence shown here is derived from an EMBL/GenBank/DDBJ whole genome shotgun (WGS) entry which is preliminary data.</text>
</comment>
<organism evidence="1 2">
    <name type="scientific">Parascardovia denticolens DSM 10105 = JCM 12538</name>
    <dbReference type="NCBI Taxonomy" id="864564"/>
    <lineage>
        <taxon>Bacteria</taxon>
        <taxon>Bacillati</taxon>
        <taxon>Actinomycetota</taxon>
        <taxon>Actinomycetes</taxon>
        <taxon>Bifidobacteriales</taxon>
        <taxon>Bifidobacteriaceae</taxon>
        <taxon>Parascardovia</taxon>
    </lineage>
</organism>
<dbReference type="HOGENOM" id="CLU_2718648_0_0_11"/>
<accession>E6JZJ7</accession>
<dbReference type="EMBL" id="AEON01000001">
    <property type="protein sequence ID" value="EFT84043.1"/>
    <property type="molecule type" value="Genomic_DNA"/>
</dbReference>
<keyword evidence="2" id="KW-1185">Reference proteome</keyword>